<dbReference type="Proteomes" id="UP000652761">
    <property type="component" value="Unassembled WGS sequence"/>
</dbReference>
<keyword evidence="1" id="KW-1133">Transmembrane helix</keyword>
<gene>
    <name evidence="2" type="ORF">Taro_008116</name>
</gene>
<keyword evidence="1" id="KW-0472">Membrane</keyword>
<comment type="caution">
    <text evidence="2">The sequence shown here is derived from an EMBL/GenBank/DDBJ whole genome shotgun (WGS) entry which is preliminary data.</text>
</comment>
<keyword evidence="3" id="KW-1185">Reference proteome</keyword>
<proteinExistence type="predicted"/>
<accession>A0A843U614</accession>
<dbReference type="EMBL" id="NMUH01000263">
    <property type="protein sequence ID" value="MQL75749.1"/>
    <property type="molecule type" value="Genomic_DNA"/>
</dbReference>
<evidence type="ECO:0000313" key="3">
    <source>
        <dbReference type="Proteomes" id="UP000652761"/>
    </source>
</evidence>
<evidence type="ECO:0000256" key="1">
    <source>
        <dbReference type="SAM" id="Phobius"/>
    </source>
</evidence>
<reference evidence="2" key="1">
    <citation type="submission" date="2017-07" db="EMBL/GenBank/DDBJ databases">
        <title>Taro Niue Genome Assembly and Annotation.</title>
        <authorList>
            <person name="Atibalentja N."/>
            <person name="Keating K."/>
            <person name="Fields C.J."/>
        </authorList>
    </citation>
    <scope>NUCLEOTIDE SEQUENCE</scope>
    <source>
        <strain evidence="2">Niue_2</strain>
        <tissue evidence="2">Leaf</tissue>
    </source>
</reference>
<feature type="transmembrane region" description="Helical" evidence="1">
    <location>
        <begin position="21"/>
        <end position="43"/>
    </location>
</feature>
<protein>
    <submittedName>
        <fullName evidence="2">Uncharacterized protein</fullName>
    </submittedName>
</protein>
<keyword evidence="1" id="KW-0812">Transmembrane</keyword>
<name>A0A843U614_COLES</name>
<dbReference type="AlphaFoldDB" id="A0A843U614"/>
<sequence>MPKFKEEKADDKQISTILFKHVHVIYIYDIYICAFNGVLYLHWACIQQVMYMDVDDRVFVPLSDVYIGNMPLCMSFVTPEDLSMRLDVCRFMTSEDLEHVPRRMSFYDIGGLRTCASTYVVL</sequence>
<evidence type="ECO:0000313" key="2">
    <source>
        <dbReference type="EMBL" id="MQL75749.1"/>
    </source>
</evidence>
<organism evidence="2 3">
    <name type="scientific">Colocasia esculenta</name>
    <name type="common">Wild taro</name>
    <name type="synonym">Arum esculentum</name>
    <dbReference type="NCBI Taxonomy" id="4460"/>
    <lineage>
        <taxon>Eukaryota</taxon>
        <taxon>Viridiplantae</taxon>
        <taxon>Streptophyta</taxon>
        <taxon>Embryophyta</taxon>
        <taxon>Tracheophyta</taxon>
        <taxon>Spermatophyta</taxon>
        <taxon>Magnoliopsida</taxon>
        <taxon>Liliopsida</taxon>
        <taxon>Araceae</taxon>
        <taxon>Aroideae</taxon>
        <taxon>Colocasieae</taxon>
        <taxon>Colocasia</taxon>
    </lineage>
</organism>